<protein>
    <recommendedName>
        <fullName evidence="3">ASCH domain-containing protein</fullName>
    </recommendedName>
</protein>
<comment type="caution">
    <text evidence="1">The sequence shown here is derived from an EMBL/GenBank/DDBJ whole genome shotgun (WGS) entry which is preliminary data.</text>
</comment>
<accession>A0A423EVK7</accession>
<evidence type="ECO:0008006" key="3">
    <source>
        <dbReference type="Google" id="ProtNLM"/>
    </source>
</evidence>
<proteinExistence type="predicted"/>
<dbReference type="SUPFAM" id="SSF88697">
    <property type="entry name" value="PUA domain-like"/>
    <property type="match status" value="1"/>
</dbReference>
<dbReference type="EMBL" id="MOAY01000054">
    <property type="protein sequence ID" value="ROM43638.1"/>
    <property type="molecule type" value="Genomic_DNA"/>
</dbReference>
<dbReference type="RefSeq" id="WP_123717102.1">
    <property type="nucleotide sequence ID" value="NZ_MOAY01000054.1"/>
</dbReference>
<sequence length="141" mass="15868">MIDALLSIKPQHVKNIKSGAKTVELRVKPLNLPVDSRLWIYTTLPVGEIGLHAQIDFIDSSTPEKIWSMHGKNICISREDFDRYTDGRERVTAIGLKNVNVLERGVSLDSIRQQVGRFNPPQFFLKIAPGSALRKVLSSFI</sequence>
<dbReference type="Proteomes" id="UP000284656">
    <property type="component" value="Unassembled WGS sequence"/>
</dbReference>
<evidence type="ECO:0000313" key="2">
    <source>
        <dbReference type="Proteomes" id="UP000284656"/>
    </source>
</evidence>
<dbReference type="InterPro" id="IPR015947">
    <property type="entry name" value="PUA-like_sf"/>
</dbReference>
<organism evidence="1 2">
    <name type="scientific">Pseudomonas poae</name>
    <dbReference type="NCBI Taxonomy" id="200451"/>
    <lineage>
        <taxon>Bacteria</taxon>
        <taxon>Pseudomonadati</taxon>
        <taxon>Pseudomonadota</taxon>
        <taxon>Gammaproteobacteria</taxon>
        <taxon>Pseudomonadales</taxon>
        <taxon>Pseudomonadaceae</taxon>
        <taxon>Pseudomonas</taxon>
    </lineage>
</organism>
<dbReference type="Gene3D" id="2.30.130.30">
    <property type="entry name" value="Hypothetical protein"/>
    <property type="match status" value="1"/>
</dbReference>
<reference evidence="1 2" key="1">
    <citation type="submission" date="2016-10" db="EMBL/GenBank/DDBJ databases">
        <title>Comparative genome analysis of multiple Pseudomonas spp. focuses on biocontrol and plant growth promoting traits.</title>
        <authorList>
            <person name="Tao X.-Y."/>
            <person name="Taylor C.G."/>
        </authorList>
    </citation>
    <scope>NUCLEOTIDE SEQUENCE [LARGE SCALE GENOMIC DNA]</scope>
    <source>
        <strain evidence="1 2">29G9</strain>
    </source>
</reference>
<dbReference type="AlphaFoldDB" id="A0A423EVK7"/>
<name>A0A423EVK7_9PSED</name>
<gene>
    <name evidence="1" type="ORF">BK648_17175</name>
</gene>
<evidence type="ECO:0000313" key="1">
    <source>
        <dbReference type="EMBL" id="ROM43638.1"/>
    </source>
</evidence>